<organism evidence="3 4">
    <name type="scientific">Halorientalis brevis</name>
    <dbReference type="NCBI Taxonomy" id="1126241"/>
    <lineage>
        <taxon>Archaea</taxon>
        <taxon>Methanobacteriati</taxon>
        <taxon>Methanobacteriota</taxon>
        <taxon>Stenosarchaea group</taxon>
        <taxon>Halobacteria</taxon>
        <taxon>Halobacteriales</taxon>
        <taxon>Haloarculaceae</taxon>
        <taxon>Halorientalis</taxon>
    </lineage>
</organism>
<keyword evidence="4" id="KW-1185">Reference proteome</keyword>
<evidence type="ECO:0000313" key="3">
    <source>
        <dbReference type="EMBL" id="MFD1586654.1"/>
    </source>
</evidence>
<evidence type="ECO:0008006" key="5">
    <source>
        <dbReference type="Google" id="ProtNLM"/>
    </source>
</evidence>
<dbReference type="AlphaFoldDB" id="A0ABD6CBB4"/>
<comment type="caution">
    <text evidence="3">The sequence shown here is derived from an EMBL/GenBank/DDBJ whole genome shotgun (WGS) entry which is preliminary data.</text>
</comment>
<dbReference type="EMBL" id="JBHUDJ010000002">
    <property type="protein sequence ID" value="MFD1586654.1"/>
    <property type="molecule type" value="Genomic_DNA"/>
</dbReference>
<evidence type="ECO:0000313" key="4">
    <source>
        <dbReference type="Proteomes" id="UP001597119"/>
    </source>
</evidence>
<keyword evidence="1" id="KW-0175">Coiled coil</keyword>
<name>A0ABD6CBB4_9EURY</name>
<feature type="coiled-coil region" evidence="1">
    <location>
        <begin position="89"/>
        <end position="116"/>
    </location>
</feature>
<feature type="region of interest" description="Disordered" evidence="2">
    <location>
        <begin position="192"/>
        <end position="288"/>
    </location>
</feature>
<evidence type="ECO:0000256" key="2">
    <source>
        <dbReference type="SAM" id="MobiDB-lite"/>
    </source>
</evidence>
<evidence type="ECO:0000256" key="1">
    <source>
        <dbReference type="SAM" id="Coils"/>
    </source>
</evidence>
<dbReference type="Proteomes" id="UP001597119">
    <property type="component" value="Unassembled WGS sequence"/>
</dbReference>
<accession>A0ABD6CBB4</accession>
<gene>
    <name evidence="3" type="ORF">ACFR9U_06640</name>
</gene>
<protein>
    <recommendedName>
        <fullName evidence="5">DUF5667 domain-containing protein</fullName>
    </recommendedName>
</protein>
<reference evidence="3 4" key="1">
    <citation type="journal article" date="2019" name="Int. J. Syst. Evol. Microbiol.">
        <title>The Global Catalogue of Microorganisms (GCM) 10K type strain sequencing project: providing services to taxonomists for standard genome sequencing and annotation.</title>
        <authorList>
            <consortium name="The Broad Institute Genomics Platform"/>
            <consortium name="The Broad Institute Genome Sequencing Center for Infectious Disease"/>
            <person name="Wu L."/>
            <person name="Ma J."/>
        </authorList>
    </citation>
    <scope>NUCLEOTIDE SEQUENCE [LARGE SCALE GENOMIC DNA]</scope>
    <source>
        <strain evidence="3 4">CGMCC 1.12125</strain>
    </source>
</reference>
<dbReference type="RefSeq" id="WP_247379259.1">
    <property type="nucleotide sequence ID" value="NZ_JALLGV010000007.1"/>
</dbReference>
<proteinExistence type="predicted"/>
<sequence>MRRTLSLLAAVLVVVGTLGAGTALGAVHSPLSETNDPAAVAANESNATVAPGERLAGVVGAQEAELDGEIDSRSFGLAVAGASSDEAKAALIAEKVNETQRELGNLTQQREQLREARQNGSISQGEYRARITELASRTENVERAANDTANASQGLPADLLESKGVNVTAIQTLGDQAKNLSGGEVADIARSIAGPQAADRGQPDDRGADKRPDERERGNASDSGQAGQSGGPNAPTASGQNGAGQPDGTATDQSEPRATATDDSGSSDRDRGGNAGGSSGSSDSAGAR</sequence>
<feature type="compositionally biased region" description="Basic and acidic residues" evidence="2">
    <location>
        <begin position="201"/>
        <end position="219"/>
    </location>
</feature>